<keyword evidence="1" id="KW-0472">Membrane</keyword>
<keyword evidence="1" id="KW-1133">Transmembrane helix</keyword>
<dbReference type="VEuPathDB" id="CryptoDB:CHUDEA1_2780"/>
<reference evidence="2" key="2">
    <citation type="submission" date="2015-08" db="EMBL/GenBank/DDBJ databases">
        <authorList>
            <person name="Babu N.S."/>
            <person name="Beckwith C.J."/>
            <person name="Beseler K.G."/>
            <person name="Brison A."/>
            <person name="Carone J.V."/>
            <person name="Caskin T.P."/>
            <person name="Diamond M."/>
            <person name="Durham M.E."/>
            <person name="Foxe J.M."/>
            <person name="Go M."/>
            <person name="Henderson B.A."/>
            <person name="Jones I.B."/>
            <person name="McGettigan J.A."/>
            <person name="Micheletti S.J."/>
            <person name="Nasrallah M.E."/>
            <person name="Ortiz D."/>
            <person name="Piller C.R."/>
            <person name="Privatt S.R."/>
            <person name="Schneider S.L."/>
            <person name="Sharp S."/>
            <person name="Smith T.C."/>
            <person name="Stanton J.D."/>
            <person name="Ullery H.E."/>
            <person name="Wilson R.J."/>
            <person name="Serrano M.G."/>
            <person name="Buck G."/>
            <person name="Lee V."/>
            <person name="Wang Y."/>
            <person name="Carvalho R."/>
            <person name="Voegtly L."/>
            <person name="Shi R."/>
            <person name="Duckworth R."/>
            <person name="Johnson A."/>
            <person name="Loviza R."/>
            <person name="Walstead R."/>
            <person name="Shah Z."/>
            <person name="Kiflezghi M."/>
            <person name="Wade K."/>
            <person name="Ball S.L."/>
            <person name="Bradley K.W."/>
            <person name="Asai D.J."/>
            <person name="Bowman C.A."/>
            <person name="Russell D.A."/>
            <person name="Pope W.H."/>
            <person name="Jacobs-Sera D."/>
            <person name="Hendrix R.W."/>
            <person name="Hatfull G.F."/>
        </authorList>
    </citation>
    <scope>NUCLEOTIDE SEQUENCE [LARGE SCALE GENOMIC DNA]</scope>
</reference>
<organism evidence="2">
    <name type="scientific">Cryptosporidium hominis</name>
    <dbReference type="NCBI Taxonomy" id="237895"/>
    <lineage>
        <taxon>Eukaryota</taxon>
        <taxon>Sar</taxon>
        <taxon>Alveolata</taxon>
        <taxon>Apicomplexa</taxon>
        <taxon>Conoidasida</taxon>
        <taxon>Coccidia</taxon>
        <taxon>Eucoccidiorida</taxon>
        <taxon>Eimeriorina</taxon>
        <taxon>Cryptosporidiidae</taxon>
        <taxon>Cryptosporidium</taxon>
    </lineage>
</organism>
<dbReference type="Proteomes" id="UP001429100">
    <property type="component" value="Unassembled WGS sequence"/>
</dbReference>
<dbReference type="VEuPathDB" id="CryptoDB:GY17_00001288"/>
<protein>
    <submittedName>
        <fullName evidence="2">Uncharacterized protein</fullName>
    </submittedName>
</protein>
<dbReference type="Proteomes" id="UP000199752">
    <property type="component" value="Chromosome 1"/>
</dbReference>
<dbReference type="VEuPathDB" id="CryptoDB:Chro.10313"/>
<dbReference type="EMBL" id="JTAI01000044">
    <property type="protein sequence ID" value="PPS96967.1"/>
    <property type="molecule type" value="Genomic_DNA"/>
</dbReference>
<dbReference type="AlphaFoldDB" id="A0A0S4TAE4"/>
<keyword evidence="4" id="KW-1185">Reference proteome</keyword>
<keyword evidence="1" id="KW-0812">Transmembrane</keyword>
<dbReference type="VEuPathDB" id="CryptoDB:ChTU502y2012_412g0360"/>
<reference evidence="3 4" key="3">
    <citation type="submission" date="2017-10" db="EMBL/GenBank/DDBJ databases">
        <title>Consistent, comparative and evidence-based genome annotation and re-annotation for the closely-related species, Cryptosporidium parvum, C. hominis and C. tyzzeri.</title>
        <authorList>
            <person name="Baptista R.P."/>
            <person name="Li Y."/>
            <person name="Sateriale A."/>
            <person name="Striepen B."/>
            <person name="Kissinger J.C."/>
        </authorList>
    </citation>
    <scope>NUCLEOTIDE SEQUENCE [LARGE SCALE GENOMIC DNA]</scope>
    <source>
        <strain evidence="3">30976</strain>
    </source>
</reference>
<feature type="transmembrane region" description="Helical" evidence="1">
    <location>
        <begin position="67"/>
        <end position="85"/>
    </location>
</feature>
<feature type="transmembrane region" description="Helical" evidence="1">
    <location>
        <begin position="29"/>
        <end position="46"/>
    </location>
</feature>
<feature type="transmembrane region" description="Helical" evidence="1">
    <location>
        <begin position="91"/>
        <end position="110"/>
    </location>
</feature>
<gene>
    <name evidence="2" type="ORF">CHUDEA1_2780</name>
    <name evidence="3" type="ORF">GY17_00001288</name>
</gene>
<evidence type="ECO:0000313" key="2">
    <source>
        <dbReference type="EMBL" id="CUV04221.1"/>
    </source>
</evidence>
<name>A0A0S4TAE4_CRYHO</name>
<evidence type="ECO:0000313" key="3">
    <source>
        <dbReference type="EMBL" id="PPS96967.1"/>
    </source>
</evidence>
<dbReference type="EMBL" id="LN877947">
    <property type="protein sequence ID" value="CUV04221.1"/>
    <property type="molecule type" value="Genomic_DNA"/>
</dbReference>
<proteinExistence type="predicted"/>
<evidence type="ECO:0000313" key="4">
    <source>
        <dbReference type="Proteomes" id="UP001429100"/>
    </source>
</evidence>
<sequence length="288" mass="33237">MNYNDYGCFKPFILSTYKSYFNISLGKALQIWSIICIIFNILIYQITFKNPIGLPFLVYTADKTTFYYYYFTMLSSSILALLTSIFSTRKLAISCLSLTLINLIANIAMLKNMNYIFLDKSSFGNRCIFESEFFRDWKKPLLQQCSESYSKICISNEKFHSDHLIRNCGILILEDDLSCSNFQKQLISNGIIDKFVNICISPSKYKYQAYLTIFVTYLHYLFILITTPIGFSILRVVYSIYCIVSVGGTGWEHLSAEELLLSPQAGLLNENPIIPFRYSLNGKNFLRV</sequence>
<evidence type="ECO:0000256" key="1">
    <source>
        <dbReference type="SAM" id="Phobius"/>
    </source>
</evidence>
<reference evidence="3 4" key="1">
    <citation type="submission" date="2014-11" db="EMBL/GenBank/DDBJ databases">
        <title>Comparative genomic analysis of Cryptosporidium hominis reveals occurrence of genetic recombination in virulent subtypes.</title>
        <authorList>
            <person name="Guo Y."/>
            <person name="Tang K."/>
            <person name="Frace M."/>
            <person name="Li N."/>
            <person name="Roellig D.M."/>
            <person name="Sammons S."/>
            <person name="Knipe K."/>
            <person name="Rowe L."/>
            <person name="Feng Y."/>
            <person name="Xiao L."/>
        </authorList>
    </citation>
    <scope>NUCLEOTIDE SEQUENCE [LARGE SCALE GENOMIC DNA]</scope>
    <source>
        <strain evidence="3">30976</strain>
    </source>
</reference>
<accession>A0A0S4TAE4</accession>
<feature type="transmembrane region" description="Helical" evidence="1">
    <location>
        <begin position="210"/>
        <end position="234"/>
    </location>
</feature>